<evidence type="ECO:0000259" key="2">
    <source>
        <dbReference type="Pfam" id="PF04909"/>
    </source>
</evidence>
<dbReference type="Pfam" id="PF04909">
    <property type="entry name" value="Amidohydro_2"/>
    <property type="match status" value="1"/>
</dbReference>
<dbReference type="InterPro" id="IPR032466">
    <property type="entry name" value="Metal_Hydrolase"/>
</dbReference>
<evidence type="ECO:0000313" key="4">
    <source>
        <dbReference type="Proteomes" id="UP000249229"/>
    </source>
</evidence>
<keyword evidence="1" id="KW-0456">Lyase</keyword>
<dbReference type="GO" id="GO:0005829">
    <property type="term" value="C:cytosol"/>
    <property type="evidence" value="ECO:0007669"/>
    <property type="project" value="TreeGrafter"/>
</dbReference>
<dbReference type="GO" id="GO:0016787">
    <property type="term" value="F:hydrolase activity"/>
    <property type="evidence" value="ECO:0007669"/>
    <property type="project" value="UniProtKB-KW"/>
</dbReference>
<dbReference type="PANTHER" id="PTHR21240:SF30">
    <property type="entry name" value="AMIDOHYDROLASE-RELATED DOMAIN-CONTAINING PROTEIN-RELATED"/>
    <property type="match status" value="1"/>
</dbReference>
<name>A0A2W5P3K4_9SPHN</name>
<dbReference type="InterPro" id="IPR006680">
    <property type="entry name" value="Amidohydro-rel"/>
</dbReference>
<gene>
    <name evidence="3" type="ORF">DI544_13415</name>
</gene>
<comment type="caution">
    <text evidence="3">The sequence shown here is derived from an EMBL/GenBank/DDBJ whole genome shotgun (WGS) entry which is preliminary data.</text>
</comment>
<dbReference type="SUPFAM" id="SSF51556">
    <property type="entry name" value="Metallo-dependent hydrolases"/>
    <property type="match status" value="1"/>
</dbReference>
<organism evidence="3 4">
    <name type="scientific">Sphingomonas taxi</name>
    <dbReference type="NCBI Taxonomy" id="1549858"/>
    <lineage>
        <taxon>Bacteria</taxon>
        <taxon>Pseudomonadati</taxon>
        <taxon>Pseudomonadota</taxon>
        <taxon>Alphaproteobacteria</taxon>
        <taxon>Sphingomonadales</taxon>
        <taxon>Sphingomonadaceae</taxon>
        <taxon>Sphingomonas</taxon>
    </lineage>
</organism>
<evidence type="ECO:0000313" key="3">
    <source>
        <dbReference type="EMBL" id="PZQ58689.1"/>
    </source>
</evidence>
<accession>A0A2W5P3K4</accession>
<feature type="domain" description="Amidohydrolase-related" evidence="2">
    <location>
        <begin position="38"/>
        <end position="315"/>
    </location>
</feature>
<dbReference type="InterPro" id="IPR032465">
    <property type="entry name" value="ACMSD"/>
</dbReference>
<dbReference type="Proteomes" id="UP000249229">
    <property type="component" value="Unassembled WGS sequence"/>
</dbReference>
<evidence type="ECO:0000256" key="1">
    <source>
        <dbReference type="ARBA" id="ARBA00023239"/>
    </source>
</evidence>
<reference evidence="3 4" key="1">
    <citation type="submission" date="2017-08" db="EMBL/GenBank/DDBJ databases">
        <title>Infants hospitalized years apart are colonized by the same room-sourced microbial strains.</title>
        <authorList>
            <person name="Brooks B."/>
            <person name="Olm M.R."/>
            <person name="Firek B.A."/>
            <person name="Baker R."/>
            <person name="Thomas B.C."/>
            <person name="Morowitz M.J."/>
            <person name="Banfield J.F."/>
        </authorList>
    </citation>
    <scope>NUCLEOTIDE SEQUENCE [LARGE SCALE GENOMIC DNA]</scope>
    <source>
        <strain evidence="3">S2_005_001_R1_22</strain>
    </source>
</reference>
<proteinExistence type="predicted"/>
<dbReference type="Gene3D" id="3.20.20.140">
    <property type="entry name" value="Metal-dependent hydrolases"/>
    <property type="match status" value="1"/>
</dbReference>
<dbReference type="AlphaFoldDB" id="A0A2W5P3K4"/>
<sequence>MRLIAIEEHILPQNVREAWDAAPPPHDPVSAIADGGVTGERLADLGEGRLALMDEQGIDVQVLSLTTPGVHNLAPGAAVDVARRVNDLLAETCARHPSRFQGFAALPTADPAAAPRELERAVSELGLKGALLCGRTRDRHLDHPALRPMLATAAQLDVPLFIHPQTPAPAVREASYAGIGERADLALAAFGLGWHYEAGLEWVRLAAAGVFDELPELQIILGHWGELVLFYLERTAAVMSRALELERPLDAYARRNLYVTGSGMWSDTYLRRCLEIVGPDRLLFSTDFPYQYRPGGEARRFLENVDLDDAARRGFAFANWERLTGATQG</sequence>
<dbReference type="GO" id="GO:0019748">
    <property type="term" value="P:secondary metabolic process"/>
    <property type="evidence" value="ECO:0007669"/>
    <property type="project" value="TreeGrafter"/>
</dbReference>
<dbReference type="EMBL" id="QFQI01000014">
    <property type="protein sequence ID" value="PZQ58689.1"/>
    <property type="molecule type" value="Genomic_DNA"/>
</dbReference>
<protein>
    <submittedName>
        <fullName evidence="3">Amidohydrolase</fullName>
    </submittedName>
</protein>
<keyword evidence="3" id="KW-0378">Hydrolase</keyword>
<dbReference type="GO" id="GO:0016831">
    <property type="term" value="F:carboxy-lyase activity"/>
    <property type="evidence" value="ECO:0007669"/>
    <property type="project" value="InterPro"/>
</dbReference>
<dbReference type="PANTHER" id="PTHR21240">
    <property type="entry name" value="2-AMINO-3-CARBOXYLMUCONATE-6-SEMIALDEHYDE DECARBOXYLASE"/>
    <property type="match status" value="1"/>
</dbReference>